<evidence type="ECO:0000313" key="2">
    <source>
        <dbReference type="EMBL" id="QGT50214.1"/>
    </source>
</evidence>
<dbReference type="AlphaFoldDB" id="A0A650EMX1"/>
<dbReference type="InterPro" id="IPR022572">
    <property type="entry name" value="DNA_rep/recomb_RecO_N"/>
</dbReference>
<gene>
    <name evidence="2" type="ORF">Helico6505_0460</name>
</gene>
<dbReference type="EMBL" id="MN577568">
    <property type="protein sequence ID" value="QGT50214.1"/>
    <property type="molecule type" value="Genomic_DNA"/>
</dbReference>
<sequence length="217" mass="25663">MQGYILNMQKSRAEDLIVRILTPTQIKTLYRFYGTRHSIINLGRKIDFEEEKNLTFLPKLKHILHLAHKWENDKERYYVWQRFIALLNKHLSDIYTIEEFYFQMLENGANKLNVQNPKRVAIEMYAQMLAFEGRINQISHQYHQDTNHNEQHLCFICGEQIHDEIALGRAFLFAHHSCIGGEIFDKAKILSFLQTQSSIHLEDDEVLSLWEILGLGM</sequence>
<name>A0A650EMX1_9HELI</name>
<reference evidence="2" key="1">
    <citation type="journal article" date="2020" name="J. ISSAAS">
        <title>Lactobacilli and other gastrointestinal microbiota of Peromyscus leucopus, reservoir host for agents of Lyme disease and other zoonoses in North America.</title>
        <authorList>
            <person name="Milovic A."/>
            <person name="Bassam K."/>
            <person name="Shao H."/>
            <person name="Chatzistamou I."/>
            <person name="Tufts D.M."/>
            <person name="Diuk-Wasser M."/>
            <person name="Barbour A.G."/>
        </authorList>
    </citation>
    <scope>NUCLEOTIDE SEQUENCE</scope>
    <source>
        <strain evidence="2">LL4</strain>
    </source>
</reference>
<feature type="domain" description="DNA replication/recombination mediator RecO N-terminal" evidence="1">
    <location>
        <begin position="1"/>
        <end position="71"/>
    </location>
</feature>
<protein>
    <submittedName>
        <fullName evidence="2">Recombination protein RecO</fullName>
    </submittedName>
</protein>
<evidence type="ECO:0000259" key="1">
    <source>
        <dbReference type="Pfam" id="PF13114"/>
    </source>
</evidence>
<dbReference type="Pfam" id="PF13114">
    <property type="entry name" value="RecO_N_2"/>
    <property type="match status" value="1"/>
</dbReference>
<dbReference type="NCBIfam" id="NF010483">
    <property type="entry name" value="PRK13908.1"/>
    <property type="match status" value="1"/>
</dbReference>
<accession>A0A650EMX1</accession>
<proteinExistence type="predicted"/>
<organism evidence="2">
    <name type="scientific">uncultured Helicobacter sp</name>
    <dbReference type="NCBI Taxonomy" id="175537"/>
    <lineage>
        <taxon>Bacteria</taxon>
        <taxon>Pseudomonadati</taxon>
        <taxon>Campylobacterota</taxon>
        <taxon>Epsilonproteobacteria</taxon>
        <taxon>Campylobacterales</taxon>
        <taxon>Helicobacteraceae</taxon>
        <taxon>Helicobacter</taxon>
        <taxon>environmental samples</taxon>
    </lineage>
</organism>